<keyword evidence="3" id="KW-1185">Reference proteome</keyword>
<evidence type="ECO:0000313" key="3">
    <source>
        <dbReference type="Proteomes" id="UP000002350"/>
    </source>
</evidence>
<keyword evidence="1" id="KW-1133">Transmembrane helix</keyword>
<reference evidence="3" key="1">
    <citation type="journal article" date="2010" name="Mol. Biosyst.">
        <title>Complete genome sequence and comparative analysis of Shewanella violacea, a psychrophilic and piezophilic bacterium from deep sea floor sediments.</title>
        <authorList>
            <person name="Aono E."/>
            <person name="Baba T."/>
            <person name="Ara T."/>
            <person name="Nishi T."/>
            <person name="Nakamichi T."/>
            <person name="Inamoto E."/>
            <person name="Toyonaga H."/>
            <person name="Hasegawa M."/>
            <person name="Takai Y."/>
            <person name="Okumura Y."/>
            <person name="Baba M."/>
            <person name="Tomita M."/>
            <person name="Kato C."/>
            <person name="Oshima T."/>
            <person name="Nakasone K."/>
            <person name="Mori H."/>
        </authorList>
    </citation>
    <scope>NUCLEOTIDE SEQUENCE [LARGE SCALE GENOMIC DNA]</scope>
    <source>
        <strain evidence="3">JCM 10179 / CIP 106290 / LMG 19151 / DSS12</strain>
    </source>
</reference>
<gene>
    <name evidence="2" type="ordered locus">SVI_1509</name>
</gene>
<dbReference type="HOGENOM" id="CLU_2720110_0_0_6"/>
<sequence length="72" mass="8233">MEELDGDTLKRLIVFLLLNLAAVVSLVMLDNEDRNLCTNKNDTVISQLSSTESMNTRTCLYYGGRTLHERKR</sequence>
<keyword evidence="1" id="KW-0472">Membrane</keyword>
<dbReference type="Proteomes" id="UP000002350">
    <property type="component" value="Chromosome"/>
</dbReference>
<accession>D4ZII1</accession>
<dbReference type="AlphaFoldDB" id="D4ZII1"/>
<organism evidence="2 3">
    <name type="scientific">Shewanella violacea (strain JCM 10179 / CIP 106290 / LMG 19151 / DSS12)</name>
    <dbReference type="NCBI Taxonomy" id="637905"/>
    <lineage>
        <taxon>Bacteria</taxon>
        <taxon>Pseudomonadati</taxon>
        <taxon>Pseudomonadota</taxon>
        <taxon>Gammaproteobacteria</taxon>
        <taxon>Alteromonadales</taxon>
        <taxon>Shewanellaceae</taxon>
        <taxon>Shewanella</taxon>
    </lineage>
</organism>
<feature type="transmembrane region" description="Helical" evidence="1">
    <location>
        <begin position="12"/>
        <end position="29"/>
    </location>
</feature>
<dbReference type="KEGG" id="svo:SVI_1509"/>
<dbReference type="RefSeq" id="WP_013050788.1">
    <property type="nucleotide sequence ID" value="NC_014012.1"/>
</dbReference>
<protein>
    <submittedName>
        <fullName evidence="2">Uncharacterized protein</fullName>
    </submittedName>
</protein>
<keyword evidence="1" id="KW-0812">Transmembrane</keyword>
<dbReference type="EMBL" id="AP011177">
    <property type="protein sequence ID" value="BAJ01480.1"/>
    <property type="molecule type" value="Genomic_DNA"/>
</dbReference>
<evidence type="ECO:0000256" key="1">
    <source>
        <dbReference type="SAM" id="Phobius"/>
    </source>
</evidence>
<dbReference type="OrthoDB" id="9882494at2"/>
<name>D4ZII1_SHEVD</name>
<evidence type="ECO:0000313" key="2">
    <source>
        <dbReference type="EMBL" id="BAJ01480.1"/>
    </source>
</evidence>
<proteinExistence type="predicted"/>